<keyword evidence="3" id="KW-1185">Reference proteome</keyword>
<protein>
    <submittedName>
        <fullName evidence="2">Uncharacterized protein</fullName>
    </submittedName>
</protein>
<reference evidence="2 3" key="1">
    <citation type="submission" date="2024-05" db="EMBL/GenBank/DDBJ databases">
        <authorList>
            <person name="Wallberg A."/>
        </authorList>
    </citation>
    <scope>NUCLEOTIDE SEQUENCE [LARGE SCALE GENOMIC DNA]</scope>
</reference>
<evidence type="ECO:0000313" key="3">
    <source>
        <dbReference type="Proteomes" id="UP001497623"/>
    </source>
</evidence>
<comment type="caution">
    <text evidence="2">The sequence shown here is derived from an EMBL/GenBank/DDBJ whole genome shotgun (WGS) entry which is preliminary data.</text>
</comment>
<organism evidence="2 3">
    <name type="scientific">Meganyctiphanes norvegica</name>
    <name type="common">Northern krill</name>
    <name type="synonym">Thysanopoda norvegica</name>
    <dbReference type="NCBI Taxonomy" id="48144"/>
    <lineage>
        <taxon>Eukaryota</taxon>
        <taxon>Metazoa</taxon>
        <taxon>Ecdysozoa</taxon>
        <taxon>Arthropoda</taxon>
        <taxon>Crustacea</taxon>
        <taxon>Multicrustacea</taxon>
        <taxon>Malacostraca</taxon>
        <taxon>Eumalacostraca</taxon>
        <taxon>Eucarida</taxon>
        <taxon>Euphausiacea</taxon>
        <taxon>Euphausiidae</taxon>
        <taxon>Meganyctiphanes</taxon>
    </lineage>
</organism>
<gene>
    <name evidence="2" type="ORF">MNOR_LOCUS38816</name>
</gene>
<proteinExistence type="predicted"/>
<name>A0AAV2SPK9_MEGNR</name>
<dbReference type="EMBL" id="CAXKWB010092693">
    <property type="protein sequence ID" value="CAL4217342.1"/>
    <property type="molecule type" value="Genomic_DNA"/>
</dbReference>
<accession>A0AAV2SPK9</accession>
<feature type="region of interest" description="Disordered" evidence="1">
    <location>
        <begin position="127"/>
        <end position="168"/>
    </location>
</feature>
<evidence type="ECO:0000313" key="2">
    <source>
        <dbReference type="EMBL" id="CAL4217342.1"/>
    </source>
</evidence>
<feature type="non-terminal residue" evidence="2">
    <location>
        <position position="168"/>
    </location>
</feature>
<sequence>MTKFMEDALGSQYTKDTDYFFNRRETERLMFRSARDICASYGPFFEVLSRLGARGDCKAERALMSEGLLGVASAMHKITRARRELLRRYFKLEIAKNLYSFDPSHSQFFGGSSLVDRVKQAQEMTNAHSSMFFRPKPNPSKAYAKTGSKPYKSSGFRDQASQQKPQQK</sequence>
<dbReference type="AlphaFoldDB" id="A0AAV2SPK9"/>
<feature type="compositionally biased region" description="Polar residues" evidence="1">
    <location>
        <begin position="159"/>
        <end position="168"/>
    </location>
</feature>
<evidence type="ECO:0000256" key="1">
    <source>
        <dbReference type="SAM" id="MobiDB-lite"/>
    </source>
</evidence>
<dbReference type="Proteomes" id="UP001497623">
    <property type="component" value="Unassembled WGS sequence"/>
</dbReference>